<reference evidence="5 6" key="1">
    <citation type="submission" date="2023-03" db="EMBL/GenBank/DDBJ databases">
        <title>Novel Species.</title>
        <authorList>
            <person name="Ma S."/>
        </authorList>
    </citation>
    <scope>NUCLEOTIDE SEQUENCE [LARGE SCALE GENOMIC DNA]</scope>
    <source>
        <strain evidence="5 6">B11</strain>
    </source>
</reference>
<dbReference type="Pfam" id="PF00392">
    <property type="entry name" value="GntR"/>
    <property type="match status" value="1"/>
</dbReference>
<sequence>MEEIYSNRDVPLYVQLKNILKNQILSGALKPGDRLPSENELGQVYKVSRITVRQAINALVQEGLVYRQQGRGTFVASLKLRRRLPRLYSFSEDMLELGLRPSSRVITQRVVEAEEDVAELLHLSGENKKVNEIVRVRLANGDPILVEHTYIPYFLCPDLVQEDLGQGSLYAVLRDKYGLVLVHAFETYEVGSIRKREAEILGCRRGLPAFLIERVAFLKNDVPVELTRSVARGDRLRFTVHLVADQAQIRRRIDFEGDRK</sequence>
<name>A0ABZ2YEP3_9BACT</name>
<dbReference type="PANTHER" id="PTHR44846">
    <property type="entry name" value="MANNOSYL-D-GLYCERATE TRANSPORT/METABOLISM SYSTEM REPRESSOR MNGR-RELATED"/>
    <property type="match status" value="1"/>
</dbReference>
<evidence type="ECO:0000256" key="3">
    <source>
        <dbReference type="ARBA" id="ARBA00023163"/>
    </source>
</evidence>
<keyword evidence="3" id="KW-0804">Transcription</keyword>
<dbReference type="InterPro" id="IPR028978">
    <property type="entry name" value="Chorismate_lyase_/UTRA_dom_sf"/>
</dbReference>
<dbReference type="SMART" id="SM00345">
    <property type="entry name" value="HTH_GNTR"/>
    <property type="match status" value="1"/>
</dbReference>
<protein>
    <submittedName>
        <fullName evidence="5">GntR family transcriptional regulator</fullName>
    </submittedName>
</protein>
<accession>A0ABZ2YEP3</accession>
<proteinExistence type="predicted"/>
<dbReference type="PRINTS" id="PR00035">
    <property type="entry name" value="HTHGNTR"/>
</dbReference>
<dbReference type="SUPFAM" id="SSF46785">
    <property type="entry name" value="Winged helix' DNA-binding domain"/>
    <property type="match status" value="1"/>
</dbReference>
<dbReference type="Gene3D" id="3.40.1410.10">
    <property type="entry name" value="Chorismate lyase-like"/>
    <property type="match status" value="1"/>
</dbReference>
<dbReference type="Pfam" id="PF07702">
    <property type="entry name" value="UTRA"/>
    <property type="match status" value="1"/>
</dbReference>
<keyword evidence="1" id="KW-0805">Transcription regulation</keyword>
<dbReference type="SUPFAM" id="SSF64288">
    <property type="entry name" value="Chorismate lyase-like"/>
    <property type="match status" value="1"/>
</dbReference>
<gene>
    <name evidence="5" type="ORF">QBE54_02515</name>
</gene>
<dbReference type="Gene3D" id="1.10.10.10">
    <property type="entry name" value="Winged helix-like DNA-binding domain superfamily/Winged helix DNA-binding domain"/>
    <property type="match status" value="1"/>
</dbReference>
<evidence type="ECO:0000313" key="6">
    <source>
        <dbReference type="Proteomes" id="UP001461341"/>
    </source>
</evidence>
<feature type="domain" description="HTH gntR-type" evidence="4">
    <location>
        <begin position="10"/>
        <end position="78"/>
    </location>
</feature>
<dbReference type="PROSITE" id="PS50949">
    <property type="entry name" value="HTH_GNTR"/>
    <property type="match status" value="1"/>
</dbReference>
<dbReference type="RefSeq" id="WP_369018790.1">
    <property type="nucleotide sequence ID" value="NZ_CP121689.1"/>
</dbReference>
<keyword evidence="6" id="KW-1185">Reference proteome</keyword>
<organism evidence="5 6">
    <name type="scientific">Thermatribacter velox</name>
    <dbReference type="NCBI Taxonomy" id="3039681"/>
    <lineage>
        <taxon>Bacteria</taxon>
        <taxon>Pseudomonadati</taxon>
        <taxon>Atribacterota</taxon>
        <taxon>Atribacteria</taxon>
        <taxon>Atribacterales</taxon>
        <taxon>Thermatribacteraceae</taxon>
        <taxon>Thermatribacter</taxon>
    </lineage>
</organism>
<evidence type="ECO:0000256" key="2">
    <source>
        <dbReference type="ARBA" id="ARBA00023125"/>
    </source>
</evidence>
<dbReference type="CDD" id="cd07377">
    <property type="entry name" value="WHTH_GntR"/>
    <property type="match status" value="1"/>
</dbReference>
<dbReference type="InterPro" id="IPR011663">
    <property type="entry name" value="UTRA"/>
</dbReference>
<evidence type="ECO:0000256" key="1">
    <source>
        <dbReference type="ARBA" id="ARBA00023015"/>
    </source>
</evidence>
<dbReference type="SMART" id="SM00866">
    <property type="entry name" value="UTRA"/>
    <property type="match status" value="1"/>
</dbReference>
<dbReference type="InterPro" id="IPR036390">
    <property type="entry name" value="WH_DNA-bd_sf"/>
</dbReference>
<dbReference type="Proteomes" id="UP001461341">
    <property type="component" value="Chromosome"/>
</dbReference>
<dbReference type="InterPro" id="IPR036388">
    <property type="entry name" value="WH-like_DNA-bd_sf"/>
</dbReference>
<evidence type="ECO:0000313" key="5">
    <source>
        <dbReference type="EMBL" id="WZL76626.1"/>
    </source>
</evidence>
<evidence type="ECO:0000259" key="4">
    <source>
        <dbReference type="PROSITE" id="PS50949"/>
    </source>
</evidence>
<dbReference type="InterPro" id="IPR000524">
    <property type="entry name" value="Tscrpt_reg_HTH_GntR"/>
</dbReference>
<dbReference type="PANTHER" id="PTHR44846:SF1">
    <property type="entry name" value="MANNOSYL-D-GLYCERATE TRANSPORT_METABOLISM SYSTEM REPRESSOR MNGR-RELATED"/>
    <property type="match status" value="1"/>
</dbReference>
<dbReference type="InterPro" id="IPR050679">
    <property type="entry name" value="Bact_HTH_transcr_reg"/>
</dbReference>
<keyword evidence="2" id="KW-0238">DNA-binding</keyword>
<dbReference type="EMBL" id="CP121689">
    <property type="protein sequence ID" value="WZL76626.1"/>
    <property type="molecule type" value="Genomic_DNA"/>
</dbReference>